<sequence>MRQLLPFLTLLVSAHLAQGVTIDVDTSAAPDLADFGRRVKATLEDWYPRVVEILNSPTFQPIDRIPIYFDPTYDGVAYAGGGRIVGAVNYYRDHQDDVGSMVHEMAHIIQSYSRCDGWVTEGLADWVRYWHYEPNRKPGKPGPGSHYTNGYGVSAYFLDWINARWNPMNYWINKDCREGTYDVSIFPRLTGKTVDEHWNDMMNSK</sequence>
<reference evidence="2 3" key="1">
    <citation type="submission" date="2024-08" db="EMBL/GenBank/DDBJ databases">
        <authorList>
            <person name="Cucini C."/>
            <person name="Frati F."/>
        </authorList>
    </citation>
    <scope>NUCLEOTIDE SEQUENCE [LARGE SCALE GENOMIC DNA]</scope>
</reference>
<dbReference type="PANTHER" id="PTHR33321">
    <property type="match status" value="1"/>
</dbReference>
<dbReference type="Pfam" id="PF04450">
    <property type="entry name" value="BSP"/>
    <property type="match status" value="1"/>
</dbReference>
<dbReference type="InterPro" id="IPR007541">
    <property type="entry name" value="Uncharacterised_BSP"/>
</dbReference>
<feature type="chain" id="PRO_5045784751" description="Secretory protein" evidence="1">
    <location>
        <begin position="20"/>
        <end position="205"/>
    </location>
</feature>
<evidence type="ECO:0000256" key="1">
    <source>
        <dbReference type="SAM" id="SignalP"/>
    </source>
</evidence>
<keyword evidence="3" id="KW-1185">Reference proteome</keyword>
<proteinExistence type="predicted"/>
<accession>A0ABP1PS24</accession>
<evidence type="ECO:0000313" key="2">
    <source>
        <dbReference type="EMBL" id="CAL8072416.1"/>
    </source>
</evidence>
<gene>
    <name evidence="2" type="ORF">ODALV1_LOCUS2160</name>
</gene>
<evidence type="ECO:0000313" key="3">
    <source>
        <dbReference type="Proteomes" id="UP001642540"/>
    </source>
</evidence>
<keyword evidence="1" id="KW-0732">Signal</keyword>
<dbReference type="Proteomes" id="UP001642540">
    <property type="component" value="Unassembled WGS sequence"/>
</dbReference>
<evidence type="ECO:0008006" key="4">
    <source>
        <dbReference type="Google" id="ProtNLM"/>
    </source>
</evidence>
<organism evidence="2 3">
    <name type="scientific">Orchesella dallaii</name>
    <dbReference type="NCBI Taxonomy" id="48710"/>
    <lineage>
        <taxon>Eukaryota</taxon>
        <taxon>Metazoa</taxon>
        <taxon>Ecdysozoa</taxon>
        <taxon>Arthropoda</taxon>
        <taxon>Hexapoda</taxon>
        <taxon>Collembola</taxon>
        <taxon>Entomobryomorpha</taxon>
        <taxon>Entomobryoidea</taxon>
        <taxon>Orchesellidae</taxon>
        <taxon>Orchesellinae</taxon>
        <taxon>Orchesella</taxon>
    </lineage>
</organism>
<name>A0ABP1PS24_9HEXA</name>
<protein>
    <recommendedName>
        <fullName evidence="4">Secretory protein</fullName>
    </recommendedName>
</protein>
<comment type="caution">
    <text evidence="2">The sequence shown here is derived from an EMBL/GenBank/DDBJ whole genome shotgun (WGS) entry which is preliminary data.</text>
</comment>
<feature type="signal peptide" evidence="1">
    <location>
        <begin position="1"/>
        <end position="19"/>
    </location>
</feature>
<dbReference type="PANTHER" id="PTHR33321:SF12">
    <property type="entry name" value="PLANT BASIC SECRETORY PROTEIN (BSP) FAMILY PROTEIN"/>
    <property type="match status" value="1"/>
</dbReference>
<dbReference type="EMBL" id="CAXLJM020000007">
    <property type="protein sequence ID" value="CAL8072416.1"/>
    <property type="molecule type" value="Genomic_DNA"/>
</dbReference>